<dbReference type="EC" id="2.7.7.49" evidence="1"/>
<feature type="domain" description="Reverse transcriptase" evidence="10">
    <location>
        <begin position="1109"/>
        <end position="1287"/>
    </location>
</feature>
<evidence type="ECO:0000256" key="4">
    <source>
        <dbReference type="ARBA" id="ARBA00022722"/>
    </source>
</evidence>
<evidence type="ECO:0000256" key="2">
    <source>
        <dbReference type="ARBA" id="ARBA00022679"/>
    </source>
</evidence>
<keyword evidence="2" id="KW-0808">Transferase</keyword>
<dbReference type="CDD" id="cd09274">
    <property type="entry name" value="RNase_HI_RT_Ty3"/>
    <property type="match status" value="1"/>
</dbReference>
<evidence type="ECO:0000256" key="6">
    <source>
        <dbReference type="ARBA" id="ARBA00022801"/>
    </source>
</evidence>
<proteinExistence type="predicted"/>
<dbReference type="PROSITE" id="PS50994">
    <property type="entry name" value="INTEGRASE"/>
    <property type="match status" value="1"/>
</dbReference>
<dbReference type="InterPro" id="IPR041373">
    <property type="entry name" value="RT_RNaseH"/>
</dbReference>
<dbReference type="Gene3D" id="3.10.10.10">
    <property type="entry name" value="HIV Type 1 Reverse Transcriptase, subunit A, domain 1"/>
    <property type="match status" value="1"/>
</dbReference>
<dbReference type="FunFam" id="3.30.70.270:FF:000026">
    <property type="entry name" value="Transposon Ty3-G Gag-Pol polyprotein"/>
    <property type="match status" value="1"/>
</dbReference>
<dbReference type="GO" id="GO:0004519">
    <property type="term" value="F:endonuclease activity"/>
    <property type="evidence" value="ECO:0007669"/>
    <property type="project" value="UniProtKB-KW"/>
</dbReference>
<sequence>LETQILHLKPTYESHIGADDRTFTERTGFFFVSLLSPYDKLIMAFLYKAKKAYLRAVAEELGIEATEKMIKPQIIKAIMASEHFEEQLVSNMLEEEEVKSKEALEVEEKRRNEEIEDRRRREQMEFELQKLRLENERCRSESDRVVTAEFSAKPKIDLHTILQKFEPRSNDISLYLILFERQAKRADIQKKYWVSYLIGLLPSEMSQIIAREDEEVTEDYEKIKTLLLKRYKLTPERFRQLFVNHNKAPENTWTDFVYEVKNYFHEWIRGVNVKTFEELSNLIITEQIKKKVSAEIYDHFLDEWSQLKIPEEFANKLDDFENVRTDRKIKETSWRDHPGDRYRYDSEEQRKVTNRKFRPSPVNEERYRTSRREQISPRNNTRIDCYICGLGHIARECPKRHREITSSKRELNNGEDVLTAEIKSHLLKSEKSTNLPVNIPINALQYVTTLVDNQELRTLVDSGAQIPVINEKFVSQQENTTGKIILTSAFGERIEAGLVKLQISLKSEDKDEFHSPIEILAAVSSRVQGQFIIPTNVYELLRNSNEENNQYDEHSRDNQNHEHSKKPLPEESSILCAEVEGDDGVEEKVSYMSESSKLIDEQKKCESLEEVRKFARRGKGDFLVIDGLLFHREKMLGDAITQLVLPLSRRAQVLRLAHESVFGSHMGVKKTKERIRYSFYWPMMSREIAEYCKSCKECQLRSPEKMIDKIPITPVLRPELPFECVNVDIIGPIEPPSARRHKYVLCLIDQHSRWPEAIPLRSLTAKSTCDALLEIFMRTGIPKLIASDQGTNFVSNLTQEFVHRRGSSPRFSVPGYAASNGLVERYNKVLKNALHHVIRTESRNWDKYIPYLLFAYREVPNCTTGVSPFKLMYGREARGPLNVLKSSWCGEISLPLNMKKSAVDYLQELKINFEIAAKQASIIAAGKQKTYADYFNRRTKSKEFSIGEQVYLLIPDSSNKLYARWTGPGEVIQQPSAHSYKIKLPDGKVRHCHVNKIRRFYPRVNAVGIVFEDDNEFGEIYASPRTTDHQSVAEGIQSLQLQHLSGEEKAHLIHILMKHQELFRGKVKIAKVGKHKIRLETDKERNKPYVYRIPEALKEKVDSQIVELLELDLIEESSAEIAHPVVCVNKKDGSMRMCVDYRTLNSITKADDFPMEDAVQLLQCIGKASVITTLDLLKGYWAIPMEEDSRDLTSFKTHRAQYRFKVMPFGLRNAAATFQREMNKALGPYRDFSRAYIDDIAIFSNNMSDHLLHLDTILSKLEELQFTVNLQKCSFARPEIKYLGHIVGSGKHQTDPDKIRAIAIMPAPTTKKQLRSVLGLCNYYRDYIPHYAEIALPLTELTKKKVPENLPWSKVHETAFNTLKEALVKAPALHAPDMSQPFIIHTDASQFGIAACLSQKILGSLRPIAYVSQKLSKSQQAWSTIEREAYAIVWSLKKFETLVFGSEIELYTDHNPLSYLTKCAPQSARLQRWVFALQKYHITVRHCPGVKMPHADALSRLFPDE</sequence>
<keyword evidence="13" id="KW-1185">Reference proteome</keyword>
<dbReference type="GO" id="GO:0003964">
    <property type="term" value="F:RNA-directed DNA polymerase activity"/>
    <property type="evidence" value="ECO:0007669"/>
    <property type="project" value="UniProtKB-KW"/>
</dbReference>
<evidence type="ECO:0000256" key="1">
    <source>
        <dbReference type="ARBA" id="ARBA00012493"/>
    </source>
</evidence>
<dbReference type="FunFam" id="1.10.340.70:FF:000001">
    <property type="entry name" value="Retrovirus-related Pol polyprotein from transposon gypsy-like Protein"/>
    <property type="match status" value="1"/>
</dbReference>
<protein>
    <recommendedName>
        <fullName evidence="1">RNA-directed DNA polymerase</fullName>
        <ecNumber evidence="1">2.7.7.49</ecNumber>
    </recommendedName>
</protein>
<dbReference type="FunFam" id="3.30.420.10:FF:000032">
    <property type="entry name" value="Retrovirus-related Pol polyprotein from transposon 297-like Protein"/>
    <property type="match status" value="1"/>
</dbReference>
<comment type="caution">
    <text evidence="12">The sequence shown here is derived from an EMBL/GenBank/DDBJ whole genome shotgun (WGS) entry which is preliminary data.</text>
</comment>
<evidence type="ECO:0000256" key="8">
    <source>
        <dbReference type="SAM" id="Coils"/>
    </source>
</evidence>
<evidence type="ECO:0000313" key="13">
    <source>
        <dbReference type="Proteomes" id="UP000499080"/>
    </source>
</evidence>
<keyword evidence="5" id="KW-0255">Endonuclease</keyword>
<dbReference type="PANTHER" id="PTHR37984">
    <property type="entry name" value="PROTEIN CBG26694"/>
    <property type="match status" value="1"/>
</dbReference>
<keyword evidence="7" id="KW-0695">RNA-directed DNA polymerase</keyword>
<keyword evidence="3" id="KW-0548">Nucleotidyltransferase</keyword>
<keyword evidence="6" id="KW-0378">Hydrolase</keyword>
<evidence type="ECO:0000313" key="12">
    <source>
        <dbReference type="EMBL" id="GBM57933.1"/>
    </source>
</evidence>
<feature type="region of interest" description="Disordered" evidence="9">
    <location>
        <begin position="547"/>
        <end position="573"/>
    </location>
</feature>
<evidence type="ECO:0000256" key="5">
    <source>
        <dbReference type="ARBA" id="ARBA00022759"/>
    </source>
</evidence>
<dbReference type="Pfam" id="PF17921">
    <property type="entry name" value="Integrase_H2C2"/>
    <property type="match status" value="1"/>
</dbReference>
<dbReference type="Proteomes" id="UP000499080">
    <property type="component" value="Unassembled WGS sequence"/>
</dbReference>
<evidence type="ECO:0000256" key="3">
    <source>
        <dbReference type="ARBA" id="ARBA00022695"/>
    </source>
</evidence>
<dbReference type="InterPro" id="IPR050951">
    <property type="entry name" value="Retrovirus_Pol_polyprotein"/>
</dbReference>
<dbReference type="SUPFAM" id="SSF56672">
    <property type="entry name" value="DNA/RNA polymerases"/>
    <property type="match status" value="1"/>
</dbReference>
<reference evidence="12 13" key="1">
    <citation type="journal article" date="2019" name="Sci. Rep.">
        <title>Orb-weaving spider Araneus ventricosus genome elucidates the spidroin gene catalogue.</title>
        <authorList>
            <person name="Kono N."/>
            <person name="Nakamura H."/>
            <person name="Ohtoshi R."/>
            <person name="Moran D.A.P."/>
            <person name="Shinohara A."/>
            <person name="Yoshida Y."/>
            <person name="Fujiwara M."/>
            <person name="Mori M."/>
            <person name="Tomita M."/>
            <person name="Arakawa K."/>
        </authorList>
    </citation>
    <scope>NUCLEOTIDE SEQUENCE [LARGE SCALE GENOMIC DNA]</scope>
</reference>
<dbReference type="EMBL" id="BGPR01100936">
    <property type="protein sequence ID" value="GBM57933.1"/>
    <property type="molecule type" value="Genomic_DNA"/>
</dbReference>
<dbReference type="PANTHER" id="PTHR37984:SF5">
    <property type="entry name" value="PROTEIN NYNRIN-LIKE"/>
    <property type="match status" value="1"/>
</dbReference>
<evidence type="ECO:0000259" key="11">
    <source>
        <dbReference type="PROSITE" id="PS50994"/>
    </source>
</evidence>
<dbReference type="InterPro" id="IPR043128">
    <property type="entry name" value="Rev_trsase/Diguanyl_cyclase"/>
</dbReference>
<feature type="non-terminal residue" evidence="12">
    <location>
        <position position="1"/>
    </location>
</feature>
<dbReference type="GO" id="GO:0003676">
    <property type="term" value="F:nucleic acid binding"/>
    <property type="evidence" value="ECO:0007669"/>
    <property type="project" value="InterPro"/>
</dbReference>
<dbReference type="Pfam" id="PF00665">
    <property type="entry name" value="rve"/>
    <property type="match status" value="1"/>
</dbReference>
<feature type="domain" description="Integrase catalytic" evidence="11">
    <location>
        <begin position="717"/>
        <end position="876"/>
    </location>
</feature>
<keyword evidence="8" id="KW-0175">Coiled coil</keyword>
<dbReference type="InterPro" id="IPR001584">
    <property type="entry name" value="Integrase_cat-core"/>
</dbReference>
<dbReference type="Gene3D" id="3.30.70.270">
    <property type="match status" value="2"/>
</dbReference>
<dbReference type="SUPFAM" id="SSF53098">
    <property type="entry name" value="Ribonuclease H-like"/>
    <property type="match status" value="1"/>
</dbReference>
<dbReference type="Gene3D" id="3.10.20.370">
    <property type="match status" value="1"/>
</dbReference>
<feature type="compositionally biased region" description="Basic and acidic residues" evidence="9">
    <location>
        <begin position="551"/>
        <end position="569"/>
    </location>
</feature>
<dbReference type="GO" id="GO:0042575">
    <property type="term" value="C:DNA polymerase complex"/>
    <property type="evidence" value="ECO:0007669"/>
    <property type="project" value="UniProtKB-ARBA"/>
</dbReference>
<dbReference type="GO" id="GO:0015074">
    <property type="term" value="P:DNA integration"/>
    <property type="evidence" value="ECO:0007669"/>
    <property type="project" value="InterPro"/>
</dbReference>
<organism evidence="12 13">
    <name type="scientific">Araneus ventricosus</name>
    <name type="common">Orbweaver spider</name>
    <name type="synonym">Epeira ventricosa</name>
    <dbReference type="NCBI Taxonomy" id="182803"/>
    <lineage>
        <taxon>Eukaryota</taxon>
        <taxon>Metazoa</taxon>
        <taxon>Ecdysozoa</taxon>
        <taxon>Arthropoda</taxon>
        <taxon>Chelicerata</taxon>
        <taxon>Arachnida</taxon>
        <taxon>Araneae</taxon>
        <taxon>Araneomorphae</taxon>
        <taxon>Entelegynae</taxon>
        <taxon>Araneoidea</taxon>
        <taxon>Araneidae</taxon>
        <taxon>Araneus</taxon>
    </lineage>
</organism>
<dbReference type="Pfam" id="PF17917">
    <property type="entry name" value="RT_RNaseH"/>
    <property type="match status" value="1"/>
</dbReference>
<dbReference type="PROSITE" id="PS50878">
    <property type="entry name" value="RT_POL"/>
    <property type="match status" value="1"/>
</dbReference>
<keyword evidence="4" id="KW-0540">Nuclease</keyword>
<dbReference type="InterPro" id="IPR036397">
    <property type="entry name" value="RNaseH_sf"/>
</dbReference>
<feature type="coiled-coil region" evidence="8">
    <location>
        <begin position="105"/>
        <end position="141"/>
    </location>
</feature>
<accession>A0A4Y2GWN4</accession>
<dbReference type="Gene3D" id="1.10.4020.10">
    <property type="entry name" value="DNA breaking-rejoining enzymes"/>
    <property type="match status" value="1"/>
</dbReference>
<dbReference type="InterPro" id="IPR041588">
    <property type="entry name" value="Integrase_H2C2"/>
</dbReference>
<dbReference type="InterPro" id="IPR043502">
    <property type="entry name" value="DNA/RNA_pol_sf"/>
</dbReference>
<dbReference type="OrthoDB" id="6430750at2759"/>
<evidence type="ECO:0000256" key="9">
    <source>
        <dbReference type="SAM" id="MobiDB-lite"/>
    </source>
</evidence>
<dbReference type="Gene3D" id="3.30.420.10">
    <property type="entry name" value="Ribonuclease H-like superfamily/Ribonuclease H"/>
    <property type="match status" value="1"/>
</dbReference>
<gene>
    <name evidence="12" type="primary">pol_1091</name>
    <name evidence="12" type="ORF">AVEN_20433_1</name>
</gene>
<dbReference type="Pfam" id="PF00078">
    <property type="entry name" value="RVT_1"/>
    <property type="match status" value="1"/>
</dbReference>
<evidence type="ECO:0000256" key="7">
    <source>
        <dbReference type="ARBA" id="ARBA00022918"/>
    </source>
</evidence>
<dbReference type="CDD" id="cd01647">
    <property type="entry name" value="RT_LTR"/>
    <property type="match status" value="1"/>
</dbReference>
<dbReference type="Gene3D" id="1.10.340.70">
    <property type="match status" value="1"/>
</dbReference>
<dbReference type="InterPro" id="IPR012337">
    <property type="entry name" value="RNaseH-like_sf"/>
</dbReference>
<dbReference type="SUPFAM" id="SSF47353">
    <property type="entry name" value="Retrovirus capsid dimerization domain-like"/>
    <property type="match status" value="1"/>
</dbReference>
<dbReference type="GO" id="GO:0016787">
    <property type="term" value="F:hydrolase activity"/>
    <property type="evidence" value="ECO:0007669"/>
    <property type="project" value="UniProtKB-KW"/>
</dbReference>
<name>A0A4Y2GWN4_ARAVE</name>
<dbReference type="FunFam" id="3.10.20.370:FF:000001">
    <property type="entry name" value="Retrovirus-related Pol polyprotein from transposon 17.6-like protein"/>
    <property type="match status" value="1"/>
</dbReference>
<dbReference type="InterPro" id="IPR000477">
    <property type="entry name" value="RT_dom"/>
</dbReference>
<dbReference type="InterPro" id="IPR038269">
    <property type="entry name" value="SCAN_sf"/>
</dbReference>
<evidence type="ECO:0000259" key="10">
    <source>
        <dbReference type="PROSITE" id="PS50878"/>
    </source>
</evidence>